<sequence>MSTLTIWHWLVIGLGGGLGAMARFATVSWLNRLHGSQFPWGTFSVNVVGSFIMGLAFVFFTLKYPQLPGTWRAFVLVGVLGAFTTFSSFALEALSLFQQQQLTLALMYLVASVIVCMIAVSAGYGLGKFIF</sequence>
<evidence type="ECO:0000256" key="3">
    <source>
        <dbReference type="ARBA" id="ARBA00022519"/>
    </source>
</evidence>
<keyword evidence="5 12" id="KW-1133">Transmembrane helix</keyword>
<feature type="transmembrane region" description="Helical" evidence="12">
    <location>
        <begin position="106"/>
        <end position="126"/>
    </location>
</feature>
<evidence type="ECO:0000256" key="11">
    <source>
        <dbReference type="ARBA" id="ARBA00035585"/>
    </source>
</evidence>
<keyword evidence="2 12" id="KW-1003">Cell membrane</keyword>
<proteinExistence type="inferred from homology"/>
<comment type="function">
    <text evidence="12">Fluoride-specific ion channel. Important for reducing fluoride concentration in the cell, thus reducing its toxicity.</text>
</comment>
<dbReference type="AlphaFoldDB" id="A0A2K8KPQ1"/>
<keyword evidence="14" id="KW-1185">Reference proteome</keyword>
<dbReference type="PANTHER" id="PTHR28259">
    <property type="entry name" value="FLUORIDE EXPORT PROTEIN 1-RELATED"/>
    <property type="match status" value="1"/>
</dbReference>
<feature type="transmembrane region" description="Helical" evidence="12">
    <location>
        <begin position="74"/>
        <end position="94"/>
    </location>
</feature>
<dbReference type="HAMAP" id="MF_00454">
    <property type="entry name" value="FluC"/>
    <property type="match status" value="1"/>
</dbReference>
<feature type="binding site" evidence="12">
    <location>
        <position position="81"/>
    </location>
    <ligand>
        <name>Na(+)</name>
        <dbReference type="ChEBI" id="CHEBI:29101"/>
        <note>structural</note>
    </ligand>
</feature>
<evidence type="ECO:0000256" key="4">
    <source>
        <dbReference type="ARBA" id="ARBA00022692"/>
    </source>
</evidence>
<evidence type="ECO:0000256" key="1">
    <source>
        <dbReference type="ARBA" id="ARBA00004651"/>
    </source>
</evidence>
<reference evidence="13 14" key="1">
    <citation type="journal article" date="2017" name="Environ. Microbiol.">
        <title>Genomic and physiological analyses of 'Reinekea forsetii' reveal a versatile opportunistic lifestyle during spring algae blooms.</title>
        <authorList>
            <person name="Avci B."/>
            <person name="Hahnke R.L."/>
            <person name="Chafee M."/>
            <person name="Fischer T."/>
            <person name="Gruber-Vodicka H."/>
            <person name="Tegetmeyer H.E."/>
            <person name="Harder J."/>
            <person name="Fuchs B.M."/>
            <person name="Amann R.I."/>
            <person name="Teeling H."/>
        </authorList>
    </citation>
    <scope>NUCLEOTIDE SEQUENCE [LARGE SCALE GENOMIC DNA]</scope>
    <source>
        <strain evidence="13 14">Hel1_31_D35</strain>
    </source>
</reference>
<evidence type="ECO:0000256" key="9">
    <source>
        <dbReference type="ARBA" id="ARBA00023303"/>
    </source>
</evidence>
<dbReference type="Proteomes" id="UP000229757">
    <property type="component" value="Chromosome"/>
</dbReference>
<evidence type="ECO:0000256" key="2">
    <source>
        <dbReference type="ARBA" id="ARBA00022475"/>
    </source>
</evidence>
<name>A0A2K8KPQ1_9GAMM</name>
<comment type="subcellular location">
    <subcellularLocation>
        <location evidence="1 12">Cell membrane</location>
        <topology evidence="1 12">Multi-pass membrane protein</topology>
    </subcellularLocation>
</comment>
<dbReference type="NCBIfam" id="TIGR00494">
    <property type="entry name" value="crcB"/>
    <property type="match status" value="1"/>
</dbReference>
<evidence type="ECO:0000256" key="10">
    <source>
        <dbReference type="ARBA" id="ARBA00035120"/>
    </source>
</evidence>
<keyword evidence="8 12" id="KW-0472">Membrane</keyword>
<evidence type="ECO:0000256" key="12">
    <source>
        <dbReference type="HAMAP-Rule" id="MF_00454"/>
    </source>
</evidence>
<dbReference type="PANTHER" id="PTHR28259:SF1">
    <property type="entry name" value="FLUORIDE EXPORT PROTEIN 1-RELATED"/>
    <property type="match status" value="1"/>
</dbReference>
<dbReference type="GO" id="GO:0046872">
    <property type="term" value="F:metal ion binding"/>
    <property type="evidence" value="ECO:0007669"/>
    <property type="project" value="UniProtKB-KW"/>
</dbReference>
<dbReference type="OrthoDB" id="9806299at2"/>
<dbReference type="GO" id="GO:0005886">
    <property type="term" value="C:plasma membrane"/>
    <property type="evidence" value="ECO:0007669"/>
    <property type="project" value="UniProtKB-SubCell"/>
</dbReference>
<keyword evidence="3" id="KW-0997">Cell inner membrane</keyword>
<keyword evidence="9 12" id="KW-0407">Ion channel</keyword>
<evidence type="ECO:0000256" key="8">
    <source>
        <dbReference type="ARBA" id="ARBA00023136"/>
    </source>
</evidence>
<keyword evidence="6 12" id="KW-0915">Sodium</keyword>
<gene>
    <name evidence="12 13" type="primary">crcB</name>
    <name evidence="12" type="synonym">fluC</name>
    <name evidence="13" type="ORF">REIFOR_01593</name>
</gene>
<dbReference type="GO" id="GO:0140114">
    <property type="term" value="P:cellular detoxification of fluoride"/>
    <property type="evidence" value="ECO:0007669"/>
    <property type="project" value="UniProtKB-UniRule"/>
</dbReference>
<evidence type="ECO:0000313" key="13">
    <source>
        <dbReference type="EMBL" id="ATX76738.1"/>
    </source>
</evidence>
<accession>A0A2K8KPQ1</accession>
<dbReference type="InterPro" id="IPR003691">
    <property type="entry name" value="FluC"/>
</dbReference>
<feature type="binding site" evidence="12">
    <location>
        <position position="84"/>
    </location>
    <ligand>
        <name>Na(+)</name>
        <dbReference type="ChEBI" id="CHEBI:29101"/>
        <note>structural</note>
    </ligand>
</feature>
<protein>
    <recommendedName>
        <fullName evidence="12">Fluoride-specific ion channel FluC</fullName>
    </recommendedName>
</protein>
<comment type="activity regulation">
    <text evidence="12">Na(+) is not transported, but it plays an essential structural role and its presence is essential for fluoride channel function.</text>
</comment>
<organism evidence="13 14">
    <name type="scientific">Reinekea forsetii</name>
    <dbReference type="NCBI Taxonomy" id="1336806"/>
    <lineage>
        <taxon>Bacteria</taxon>
        <taxon>Pseudomonadati</taxon>
        <taxon>Pseudomonadota</taxon>
        <taxon>Gammaproteobacteria</taxon>
        <taxon>Oceanospirillales</taxon>
        <taxon>Saccharospirillaceae</taxon>
        <taxon>Reinekea</taxon>
    </lineage>
</organism>
<keyword evidence="4 12" id="KW-0812">Transmembrane</keyword>
<dbReference type="GO" id="GO:0062054">
    <property type="term" value="F:fluoride channel activity"/>
    <property type="evidence" value="ECO:0007669"/>
    <property type="project" value="UniProtKB-UniRule"/>
</dbReference>
<evidence type="ECO:0000256" key="5">
    <source>
        <dbReference type="ARBA" id="ARBA00022989"/>
    </source>
</evidence>
<keyword evidence="7 12" id="KW-0406">Ion transport</keyword>
<dbReference type="Pfam" id="PF02537">
    <property type="entry name" value="CRCB"/>
    <property type="match status" value="1"/>
</dbReference>
<comment type="catalytic activity">
    <reaction evidence="11">
        <text>fluoride(in) = fluoride(out)</text>
        <dbReference type="Rhea" id="RHEA:76159"/>
        <dbReference type="ChEBI" id="CHEBI:17051"/>
    </reaction>
    <physiologicalReaction direction="left-to-right" evidence="11">
        <dbReference type="Rhea" id="RHEA:76160"/>
    </physiologicalReaction>
</comment>
<evidence type="ECO:0000256" key="7">
    <source>
        <dbReference type="ARBA" id="ARBA00023065"/>
    </source>
</evidence>
<comment type="similarity">
    <text evidence="10 12">Belongs to the fluoride channel Fluc/FEX (TC 1.A.43) family.</text>
</comment>
<dbReference type="RefSeq" id="WP_100257053.1">
    <property type="nucleotide sequence ID" value="NZ_CP011797.1"/>
</dbReference>
<dbReference type="EMBL" id="CP011797">
    <property type="protein sequence ID" value="ATX76738.1"/>
    <property type="molecule type" value="Genomic_DNA"/>
</dbReference>
<keyword evidence="12" id="KW-0479">Metal-binding</keyword>
<feature type="transmembrane region" description="Helical" evidence="12">
    <location>
        <begin position="38"/>
        <end position="62"/>
    </location>
</feature>
<evidence type="ECO:0000256" key="6">
    <source>
        <dbReference type="ARBA" id="ARBA00023053"/>
    </source>
</evidence>
<dbReference type="KEGG" id="rfo:REIFOR_01593"/>
<keyword evidence="12" id="KW-0813">Transport</keyword>
<feature type="transmembrane region" description="Helical" evidence="12">
    <location>
        <begin position="6"/>
        <end position="26"/>
    </location>
</feature>
<evidence type="ECO:0000313" key="14">
    <source>
        <dbReference type="Proteomes" id="UP000229757"/>
    </source>
</evidence>